<sequence>RNNLVRFSWVLNKELGDLYPESDLNNLINNEVLESYCALYEILIKSEFNEEEADLLIGILEENLLADVANYVNRKVNTDVSGFVISRELKDYAICNKIEAEIDLDWLEQNKLTAPDIMPVRYLVNGEEPVT</sequence>
<feature type="non-terminal residue" evidence="1">
    <location>
        <position position="1"/>
    </location>
</feature>
<gene>
    <name evidence="1" type="ORF">CWC05_23140</name>
</gene>
<protein>
    <submittedName>
        <fullName evidence="1">Uncharacterized protein</fullName>
    </submittedName>
</protein>
<reference evidence="1 2" key="1">
    <citation type="submission" date="2017-12" db="EMBL/GenBank/DDBJ databases">
        <authorList>
            <person name="Paulsen S."/>
            <person name="Gram L.K."/>
        </authorList>
    </citation>
    <scope>NUCLEOTIDE SEQUENCE [LARGE SCALE GENOMIC DNA]</scope>
    <source>
        <strain evidence="1 2">S2897</strain>
    </source>
</reference>
<dbReference type="EMBL" id="PNCG01000918">
    <property type="protein sequence ID" value="TMP70476.1"/>
    <property type="molecule type" value="Genomic_DNA"/>
</dbReference>
<comment type="caution">
    <text evidence="1">The sequence shown here is derived from an EMBL/GenBank/DDBJ whole genome shotgun (WGS) entry which is preliminary data.</text>
</comment>
<proteinExistence type="predicted"/>
<dbReference type="Proteomes" id="UP000305874">
    <property type="component" value="Unassembled WGS sequence"/>
</dbReference>
<feature type="non-terminal residue" evidence="1">
    <location>
        <position position="131"/>
    </location>
</feature>
<evidence type="ECO:0000313" key="1">
    <source>
        <dbReference type="EMBL" id="TMP70476.1"/>
    </source>
</evidence>
<organism evidence="1 2">
    <name type="scientific">Pseudoalteromonas ruthenica</name>
    <dbReference type="NCBI Taxonomy" id="151081"/>
    <lineage>
        <taxon>Bacteria</taxon>
        <taxon>Pseudomonadati</taxon>
        <taxon>Pseudomonadota</taxon>
        <taxon>Gammaproteobacteria</taxon>
        <taxon>Alteromonadales</taxon>
        <taxon>Pseudoalteromonadaceae</taxon>
        <taxon>Pseudoalteromonas</taxon>
    </lineage>
</organism>
<dbReference type="RefSeq" id="WP_171042014.1">
    <property type="nucleotide sequence ID" value="NZ_PNCG01000918.1"/>
</dbReference>
<evidence type="ECO:0000313" key="2">
    <source>
        <dbReference type="Proteomes" id="UP000305874"/>
    </source>
</evidence>
<reference evidence="2" key="2">
    <citation type="submission" date="2019-06" db="EMBL/GenBank/DDBJ databases">
        <title>Co-occurence of chitin degradation, pigmentation and bioactivity in marine Pseudoalteromonas.</title>
        <authorList>
            <person name="Sonnenschein E.C."/>
            <person name="Bech P.K."/>
        </authorList>
    </citation>
    <scope>NUCLEOTIDE SEQUENCE [LARGE SCALE GENOMIC DNA]</scope>
    <source>
        <strain evidence="2">S2897</strain>
    </source>
</reference>
<dbReference type="AlphaFoldDB" id="A0A5S3YFL2"/>
<name>A0A5S3YFL2_9GAMM</name>
<accession>A0A5S3YFL2</accession>